<organism evidence="4 5">
    <name type="scientific">Lasiosphaeris hirsuta</name>
    <dbReference type="NCBI Taxonomy" id="260670"/>
    <lineage>
        <taxon>Eukaryota</taxon>
        <taxon>Fungi</taxon>
        <taxon>Dikarya</taxon>
        <taxon>Ascomycota</taxon>
        <taxon>Pezizomycotina</taxon>
        <taxon>Sordariomycetes</taxon>
        <taxon>Sordariomycetidae</taxon>
        <taxon>Sordariales</taxon>
        <taxon>Lasiosphaeriaceae</taxon>
        <taxon>Lasiosphaeris</taxon>
    </lineage>
</organism>
<keyword evidence="1" id="KW-0863">Zinc-finger</keyword>
<keyword evidence="5" id="KW-1185">Reference proteome</keyword>
<name>A0AA40BBI7_9PEZI</name>
<dbReference type="Proteomes" id="UP001172102">
    <property type="component" value="Unassembled WGS sequence"/>
</dbReference>
<feature type="region of interest" description="Disordered" evidence="2">
    <location>
        <begin position="460"/>
        <end position="564"/>
    </location>
</feature>
<protein>
    <recommendedName>
        <fullName evidence="3">SWIM-type domain-containing protein</fullName>
    </recommendedName>
</protein>
<keyword evidence="1" id="KW-0862">Zinc</keyword>
<dbReference type="GO" id="GO:0008270">
    <property type="term" value="F:zinc ion binding"/>
    <property type="evidence" value="ECO:0007669"/>
    <property type="project" value="UniProtKB-KW"/>
</dbReference>
<dbReference type="PROSITE" id="PS50966">
    <property type="entry name" value="ZF_SWIM"/>
    <property type="match status" value="1"/>
</dbReference>
<feature type="domain" description="SWIM-type" evidence="3">
    <location>
        <begin position="122"/>
        <end position="161"/>
    </location>
</feature>
<evidence type="ECO:0000256" key="1">
    <source>
        <dbReference type="PROSITE-ProRule" id="PRU00325"/>
    </source>
</evidence>
<feature type="region of interest" description="Disordered" evidence="2">
    <location>
        <begin position="1"/>
        <end position="61"/>
    </location>
</feature>
<feature type="compositionally biased region" description="Polar residues" evidence="2">
    <location>
        <begin position="1"/>
        <end position="10"/>
    </location>
</feature>
<evidence type="ECO:0000313" key="4">
    <source>
        <dbReference type="EMBL" id="KAK0731217.1"/>
    </source>
</evidence>
<proteinExistence type="predicted"/>
<gene>
    <name evidence="4" type="ORF">B0H67DRAFT_475149</name>
</gene>
<evidence type="ECO:0000259" key="3">
    <source>
        <dbReference type="PROSITE" id="PS50966"/>
    </source>
</evidence>
<dbReference type="AlphaFoldDB" id="A0AA40BBI7"/>
<evidence type="ECO:0000313" key="5">
    <source>
        <dbReference type="Proteomes" id="UP001172102"/>
    </source>
</evidence>
<reference evidence="4" key="1">
    <citation type="submission" date="2023-06" db="EMBL/GenBank/DDBJ databases">
        <title>Genome-scale phylogeny and comparative genomics of the fungal order Sordariales.</title>
        <authorList>
            <consortium name="Lawrence Berkeley National Laboratory"/>
            <person name="Hensen N."/>
            <person name="Bonometti L."/>
            <person name="Westerberg I."/>
            <person name="Brannstrom I.O."/>
            <person name="Guillou S."/>
            <person name="Cros-Aarteil S."/>
            <person name="Calhoun S."/>
            <person name="Haridas S."/>
            <person name="Kuo A."/>
            <person name="Mondo S."/>
            <person name="Pangilinan J."/>
            <person name="Riley R."/>
            <person name="Labutti K."/>
            <person name="Andreopoulos B."/>
            <person name="Lipzen A."/>
            <person name="Chen C."/>
            <person name="Yanf M."/>
            <person name="Daum C."/>
            <person name="Ng V."/>
            <person name="Clum A."/>
            <person name="Steindorff A."/>
            <person name="Ohm R."/>
            <person name="Martin F."/>
            <person name="Silar P."/>
            <person name="Natvig D."/>
            <person name="Lalanne C."/>
            <person name="Gautier V."/>
            <person name="Ament-Velasquez S.L."/>
            <person name="Kruys A."/>
            <person name="Hutchinson M.I."/>
            <person name="Powell A.J."/>
            <person name="Barry K."/>
            <person name="Miller A.N."/>
            <person name="Grigoriev I.V."/>
            <person name="Debuchy R."/>
            <person name="Gladieux P."/>
            <person name="Thoren M.H."/>
            <person name="Johannesson H."/>
        </authorList>
    </citation>
    <scope>NUCLEOTIDE SEQUENCE</scope>
    <source>
        <strain evidence="4">SMH4607-1</strain>
    </source>
</reference>
<accession>A0AA40BBI7</accession>
<dbReference type="EMBL" id="JAUKUA010000001">
    <property type="protein sequence ID" value="KAK0731217.1"/>
    <property type="molecule type" value="Genomic_DNA"/>
</dbReference>
<evidence type="ECO:0000256" key="2">
    <source>
        <dbReference type="SAM" id="MobiDB-lite"/>
    </source>
</evidence>
<sequence length="564" mass="61186">MSRSPTTYLSKLSLEGTPSPKEPDSHMQPPQQSPSVHGSAQYSDESDWDDDEETRDTVSSPMGLKYNIAHLSDRTQKVVRGLFNAQDPPRISLELCGIKEDDPDGEGVFYAFQMHEVAPCSIRIGSRNSKRFSIPKCECPDARYRHIRPCKHLIWLFDRISKLALYDHDPDSHLTLTELGYPEELGDPFRQISEIRLDVLVDSLYCDTTAPNSDTAPPNPARIRQAREIVAAVAGVQPRDVDGYRLDLENSYISGAPVVRHGDVEATLFSLILASHSLAACLRAELSASDPAVDPFRVIQHRALRIISELDDYSAALKDSAVAAARRAQGKEAEGPRNVSWAASQIRHCVSQIERTVSRGSHPLADSARASAARALVGILLAVANHNVDSHAGDSVDNRNLYMCLLGNHDTGFVYSALDTLVDQSQFIEELEDVMDLLGRSGAPASYVANMRGLITRMRSHTADSGRRSSGNFTAGAVVPRSRTPVLEPSAGHSQAPDPGPSGRSSRPSNTGSGNTVHFLTPEVPASMSRGRGRGRGNRTGGAGSKRSVSGSGQDRGRGSKRAR</sequence>
<feature type="compositionally biased region" description="Polar residues" evidence="2">
    <location>
        <begin position="28"/>
        <end position="42"/>
    </location>
</feature>
<feature type="compositionally biased region" description="Low complexity" evidence="2">
    <location>
        <begin position="501"/>
        <end position="516"/>
    </location>
</feature>
<feature type="compositionally biased region" description="Acidic residues" evidence="2">
    <location>
        <begin position="44"/>
        <end position="54"/>
    </location>
</feature>
<dbReference type="InterPro" id="IPR007527">
    <property type="entry name" value="Znf_SWIM"/>
</dbReference>
<comment type="caution">
    <text evidence="4">The sequence shown here is derived from an EMBL/GenBank/DDBJ whole genome shotgun (WGS) entry which is preliminary data.</text>
</comment>
<keyword evidence="1" id="KW-0479">Metal-binding</keyword>